<dbReference type="AlphaFoldDB" id="A0A9Q1Q7E9"/>
<dbReference type="PANTHER" id="PTHR31669">
    <property type="entry name" value="PROTEIN FAR1-RELATED SEQUENCE 10-RELATED"/>
    <property type="match status" value="1"/>
</dbReference>
<gene>
    <name evidence="4" type="ORF">Cgig2_017189</name>
</gene>
<comment type="similarity">
    <text evidence="1">Belongs to the FHY3/FAR1 family.</text>
</comment>
<name>A0A9Q1Q7E9_9CARY</name>
<keyword evidence="1" id="KW-0539">Nucleus</keyword>
<dbReference type="GO" id="GO:0008270">
    <property type="term" value="F:zinc ion binding"/>
    <property type="evidence" value="ECO:0007669"/>
    <property type="project" value="UniProtKB-UniRule"/>
</dbReference>
<proteinExistence type="inferred from homology"/>
<dbReference type="GO" id="GO:0005634">
    <property type="term" value="C:nucleus"/>
    <property type="evidence" value="ECO:0007669"/>
    <property type="project" value="UniProtKB-SubCell"/>
</dbReference>
<accession>A0A9Q1Q7E9</accession>
<dbReference type="Proteomes" id="UP001153076">
    <property type="component" value="Unassembled WGS sequence"/>
</dbReference>
<keyword evidence="1" id="KW-0863">Zinc-finger</keyword>
<evidence type="ECO:0000259" key="3">
    <source>
        <dbReference type="Pfam" id="PF26175"/>
    </source>
</evidence>
<comment type="function">
    <text evidence="1">Putative transcription activator involved in regulating light control of development.</text>
</comment>
<dbReference type="PANTHER" id="PTHR31669:SF251">
    <property type="entry name" value="PROTEIN FAR1-RELATED SEQUENCE"/>
    <property type="match status" value="1"/>
</dbReference>
<dbReference type="InterPro" id="IPR058778">
    <property type="entry name" value="HTH_FAR1-11-like"/>
</dbReference>
<dbReference type="InterPro" id="IPR031052">
    <property type="entry name" value="FHY3/FAR1"/>
</dbReference>
<keyword evidence="5" id="KW-1185">Reference proteome</keyword>
<dbReference type="Pfam" id="PF26175">
    <property type="entry name" value="HTH_FAR1"/>
    <property type="match status" value="1"/>
</dbReference>
<feature type="domain" description="FAR1-related sequence 11-like HTH-like" evidence="3">
    <location>
        <begin position="136"/>
        <end position="169"/>
    </location>
</feature>
<keyword evidence="1" id="KW-0479">Metal-binding</keyword>
<comment type="subcellular location">
    <subcellularLocation>
        <location evidence="1">Nucleus</location>
    </subcellularLocation>
</comment>
<evidence type="ECO:0000313" key="5">
    <source>
        <dbReference type="Proteomes" id="UP001153076"/>
    </source>
</evidence>
<evidence type="ECO:0000313" key="4">
    <source>
        <dbReference type="EMBL" id="KAJ8431011.1"/>
    </source>
</evidence>
<dbReference type="OrthoDB" id="912324at2759"/>
<dbReference type="GO" id="GO:0006355">
    <property type="term" value="P:regulation of DNA-templated transcription"/>
    <property type="evidence" value="ECO:0007669"/>
    <property type="project" value="UniProtKB-UniRule"/>
</dbReference>
<keyword evidence="1" id="KW-0862">Zinc</keyword>
<feature type="domain" description="FAR1" evidence="2">
    <location>
        <begin position="52"/>
        <end position="115"/>
    </location>
</feature>
<dbReference type="Pfam" id="PF03101">
    <property type="entry name" value="FAR1"/>
    <property type="match status" value="1"/>
</dbReference>
<reference evidence="4" key="1">
    <citation type="submission" date="2022-04" db="EMBL/GenBank/DDBJ databases">
        <title>Carnegiea gigantea Genome sequencing and assembly v2.</title>
        <authorList>
            <person name="Copetti D."/>
            <person name="Sanderson M.J."/>
            <person name="Burquez A."/>
            <person name="Wojciechowski M.F."/>
        </authorList>
    </citation>
    <scope>NUCLEOTIDE SEQUENCE</scope>
    <source>
        <strain evidence="4">SGP5-SGP5p</strain>
        <tissue evidence="4">Aerial part</tissue>
    </source>
</reference>
<evidence type="ECO:0000256" key="1">
    <source>
        <dbReference type="RuleBase" id="RU367018"/>
    </source>
</evidence>
<organism evidence="4 5">
    <name type="scientific">Carnegiea gigantea</name>
    <dbReference type="NCBI Taxonomy" id="171969"/>
    <lineage>
        <taxon>Eukaryota</taxon>
        <taxon>Viridiplantae</taxon>
        <taxon>Streptophyta</taxon>
        <taxon>Embryophyta</taxon>
        <taxon>Tracheophyta</taxon>
        <taxon>Spermatophyta</taxon>
        <taxon>Magnoliopsida</taxon>
        <taxon>eudicotyledons</taxon>
        <taxon>Gunneridae</taxon>
        <taxon>Pentapetalae</taxon>
        <taxon>Caryophyllales</taxon>
        <taxon>Cactineae</taxon>
        <taxon>Cactaceae</taxon>
        <taxon>Cactoideae</taxon>
        <taxon>Echinocereeae</taxon>
        <taxon>Carnegiea</taxon>
    </lineage>
</organism>
<evidence type="ECO:0000259" key="2">
    <source>
        <dbReference type="Pfam" id="PF03101"/>
    </source>
</evidence>
<dbReference type="InterPro" id="IPR004330">
    <property type="entry name" value="FAR1_DNA_bnd_dom"/>
</dbReference>
<dbReference type="EMBL" id="JAKOGI010000732">
    <property type="protein sequence ID" value="KAJ8431011.1"/>
    <property type="molecule type" value="Genomic_DNA"/>
</dbReference>
<sequence length="290" mass="33726">MSAEPHNERIVMRNFDLNEAPKDDDDKAKESIDIFLPSIRQCFLSLEEAFLFYKNFARSRGFSVRKGRSENKNGVKGRQDFFCSCEGRVPPKVVNPVVEQRNRDSHKCGCGSYMRDDHDHKLLSPEQVRFLSTYRSIDKETEEQILLFKKAGLSVRQIMHIIELENNVDLAIEDVEQSQLHHTMLETYRANPLGSMSPLEKQAFDILTPFCFKRFQDEFARASQYMMFEVNPYEFVVQHHGTGATSKHRVFWDVKQLVAVADILNFGEFFVVTYYLCLCTKIAFASLLYF</sequence>
<protein>
    <recommendedName>
        <fullName evidence="1">Protein FAR1-RELATED SEQUENCE</fullName>
    </recommendedName>
</protein>
<comment type="caution">
    <text evidence="4">The sequence shown here is derived from an EMBL/GenBank/DDBJ whole genome shotgun (WGS) entry which is preliminary data.</text>
</comment>